<evidence type="ECO:0000313" key="2">
    <source>
        <dbReference type="Proteomes" id="UP001559025"/>
    </source>
</evidence>
<protein>
    <submittedName>
        <fullName evidence="1">Uncharacterized protein</fullName>
    </submittedName>
</protein>
<dbReference type="Proteomes" id="UP001559025">
    <property type="component" value="Unassembled WGS sequence"/>
</dbReference>
<accession>A0ABV3X2F1</accession>
<gene>
    <name evidence="1" type="ORF">V1479_24315</name>
</gene>
<dbReference type="RefSeq" id="WP_368805124.1">
    <property type="nucleotide sequence ID" value="NZ_JAZHFV010000013.1"/>
</dbReference>
<reference evidence="1 2" key="1">
    <citation type="submission" date="2024-01" db="EMBL/GenBank/DDBJ databases">
        <title>New evidence supports the origin of RcGTA from prophage.</title>
        <authorList>
            <person name="Xu Y."/>
            <person name="Liu B."/>
            <person name="Chen F."/>
        </authorList>
    </citation>
    <scope>NUCLEOTIDE SEQUENCE [LARGE SCALE GENOMIC DNA]</scope>
    <source>
        <strain evidence="1 2">CBW1107-2</strain>
    </source>
</reference>
<evidence type="ECO:0000313" key="1">
    <source>
        <dbReference type="EMBL" id="MEX4010439.1"/>
    </source>
</evidence>
<organism evidence="1 2">
    <name type="scientific">Neoaquamicrobium sediminum</name>
    <dbReference type="NCBI Taxonomy" id="1849104"/>
    <lineage>
        <taxon>Bacteria</taxon>
        <taxon>Pseudomonadati</taxon>
        <taxon>Pseudomonadota</taxon>
        <taxon>Alphaproteobacteria</taxon>
        <taxon>Hyphomicrobiales</taxon>
        <taxon>Phyllobacteriaceae</taxon>
        <taxon>Neoaquamicrobium</taxon>
    </lineage>
</organism>
<sequence>MRYQNGKEIKIGEYVAMPDGITGKVLVSITDDDYNNGRTNPEWGQLTPGILVRTADMSVVHYGMEFDMTANATADR</sequence>
<dbReference type="EMBL" id="JAZHFV010000013">
    <property type="protein sequence ID" value="MEX4010439.1"/>
    <property type="molecule type" value="Genomic_DNA"/>
</dbReference>
<comment type="caution">
    <text evidence="1">The sequence shown here is derived from an EMBL/GenBank/DDBJ whole genome shotgun (WGS) entry which is preliminary data.</text>
</comment>
<name>A0ABV3X2F1_9HYPH</name>
<keyword evidence="2" id="KW-1185">Reference proteome</keyword>
<proteinExistence type="predicted"/>